<evidence type="ECO:0000256" key="1">
    <source>
        <dbReference type="ARBA" id="ARBA00001957"/>
    </source>
</evidence>
<dbReference type="GO" id="GO:0004315">
    <property type="term" value="F:3-oxoacyl-[acyl-carrier-protein] synthase activity"/>
    <property type="evidence" value="ECO:0007669"/>
    <property type="project" value="InterPro"/>
</dbReference>
<accession>A0A8J7U2M1</accession>
<dbReference type="SMART" id="SM00825">
    <property type="entry name" value="PKS_KS"/>
    <property type="match status" value="1"/>
</dbReference>
<dbReference type="InterPro" id="IPR036736">
    <property type="entry name" value="ACP-like_sf"/>
</dbReference>
<dbReference type="Gene3D" id="3.40.366.10">
    <property type="entry name" value="Malonyl-Coenzyme A Acyl Carrier Protein, domain 2"/>
    <property type="match status" value="1"/>
</dbReference>
<dbReference type="Pfam" id="PF08659">
    <property type="entry name" value="KR"/>
    <property type="match status" value="1"/>
</dbReference>
<dbReference type="PROSITE" id="PS00606">
    <property type="entry name" value="KS3_1"/>
    <property type="match status" value="1"/>
</dbReference>
<dbReference type="Gene3D" id="2.30.38.10">
    <property type="entry name" value="Luciferase, Domain 3"/>
    <property type="match status" value="1"/>
</dbReference>
<dbReference type="InterPro" id="IPR032821">
    <property type="entry name" value="PKS_assoc"/>
</dbReference>
<evidence type="ECO:0000259" key="7">
    <source>
        <dbReference type="PROSITE" id="PS50075"/>
    </source>
</evidence>
<keyword evidence="2" id="KW-0596">Phosphopantetheine</keyword>
<dbReference type="CDD" id="cd02440">
    <property type="entry name" value="AdoMet_MTases"/>
    <property type="match status" value="1"/>
</dbReference>
<dbReference type="PROSITE" id="PS00012">
    <property type="entry name" value="PHOSPHOPANTETHEINE"/>
    <property type="match status" value="2"/>
</dbReference>
<dbReference type="InterPro" id="IPR020845">
    <property type="entry name" value="AMP-binding_CS"/>
</dbReference>
<dbReference type="PROSITE" id="PS52004">
    <property type="entry name" value="KS3_2"/>
    <property type="match status" value="1"/>
</dbReference>
<feature type="domain" description="Carrier" evidence="7">
    <location>
        <begin position="3473"/>
        <end position="3548"/>
    </location>
</feature>
<dbReference type="InterPro" id="IPR029063">
    <property type="entry name" value="SAM-dependent_MTases_sf"/>
</dbReference>
<dbReference type="Gene3D" id="3.40.47.10">
    <property type="match status" value="1"/>
</dbReference>
<dbReference type="Pfam" id="PF16197">
    <property type="entry name" value="KAsynt_C_assoc"/>
    <property type="match status" value="1"/>
</dbReference>
<feature type="domain" description="Ketosynthase family 3 (KS3)" evidence="8">
    <location>
        <begin position="3569"/>
        <end position="3996"/>
    </location>
</feature>
<dbReference type="InterPro" id="IPR000873">
    <property type="entry name" value="AMP-dep_synth/lig_dom"/>
</dbReference>
<reference evidence="9" key="1">
    <citation type="submission" date="2021-03" db="EMBL/GenBank/DDBJ databases">
        <authorList>
            <person name="Wang G."/>
        </authorList>
    </citation>
    <scope>NUCLEOTIDE SEQUENCE</scope>
    <source>
        <strain evidence="9">KCTC 12899</strain>
    </source>
</reference>
<evidence type="ECO:0000313" key="9">
    <source>
        <dbReference type="EMBL" id="MBO1318737.1"/>
    </source>
</evidence>
<dbReference type="Proteomes" id="UP000664417">
    <property type="component" value="Unassembled WGS sequence"/>
</dbReference>
<dbReference type="CDD" id="cd12117">
    <property type="entry name" value="A_NRPS_Srf_like"/>
    <property type="match status" value="1"/>
</dbReference>
<evidence type="ECO:0000259" key="8">
    <source>
        <dbReference type="PROSITE" id="PS52004"/>
    </source>
</evidence>
<evidence type="ECO:0000256" key="2">
    <source>
        <dbReference type="ARBA" id="ARBA00022450"/>
    </source>
</evidence>
<dbReference type="InterPro" id="IPR020841">
    <property type="entry name" value="PKS_Beta-ketoAc_synthase_dom"/>
</dbReference>
<keyword evidence="3" id="KW-0597">Phosphoprotein</keyword>
<dbReference type="NCBIfam" id="TIGR01733">
    <property type="entry name" value="AA-adenyl-dom"/>
    <property type="match status" value="3"/>
</dbReference>
<feature type="domain" description="Carrier" evidence="7">
    <location>
        <begin position="963"/>
        <end position="1038"/>
    </location>
</feature>
<keyword evidence="5" id="KW-0677">Repeat</keyword>
<dbReference type="Pfam" id="PF00550">
    <property type="entry name" value="PP-binding"/>
    <property type="match status" value="4"/>
</dbReference>
<dbReference type="Gene3D" id="3.30.559.30">
    <property type="entry name" value="Nonribosomal peptide synthetase, condensation domain"/>
    <property type="match status" value="3"/>
</dbReference>
<dbReference type="Pfam" id="PF00109">
    <property type="entry name" value="ketoacyl-synt"/>
    <property type="match status" value="1"/>
</dbReference>
<dbReference type="InterPro" id="IPR018201">
    <property type="entry name" value="Ketoacyl_synth_AS"/>
</dbReference>
<dbReference type="SUPFAM" id="SSF52777">
    <property type="entry name" value="CoA-dependent acyltransferases"/>
    <property type="match status" value="6"/>
</dbReference>
<dbReference type="SUPFAM" id="SSF55048">
    <property type="entry name" value="Probable ACP-binding domain of malonyl-CoA ACP transacylase"/>
    <property type="match status" value="1"/>
</dbReference>
<dbReference type="InterPro" id="IPR057326">
    <property type="entry name" value="KR_dom"/>
</dbReference>
<dbReference type="InterPro" id="IPR036291">
    <property type="entry name" value="NAD(P)-bd_dom_sf"/>
</dbReference>
<dbReference type="SUPFAM" id="SSF53335">
    <property type="entry name" value="S-adenosyl-L-methionine-dependent methyltransferases"/>
    <property type="match status" value="1"/>
</dbReference>
<evidence type="ECO:0000256" key="3">
    <source>
        <dbReference type="ARBA" id="ARBA00022553"/>
    </source>
</evidence>
<dbReference type="RefSeq" id="WP_207858417.1">
    <property type="nucleotide sequence ID" value="NZ_JAFREP010000007.1"/>
</dbReference>
<dbReference type="Pfam" id="PF08242">
    <property type="entry name" value="Methyltransf_12"/>
    <property type="match status" value="1"/>
</dbReference>
<dbReference type="Gene3D" id="1.10.1200.10">
    <property type="entry name" value="ACP-like"/>
    <property type="match status" value="4"/>
</dbReference>
<dbReference type="InterPro" id="IPR025110">
    <property type="entry name" value="AMP-bd_C"/>
</dbReference>
<dbReference type="PANTHER" id="PTHR45527:SF1">
    <property type="entry name" value="FATTY ACID SYNTHASE"/>
    <property type="match status" value="1"/>
</dbReference>
<dbReference type="SMART" id="SM00823">
    <property type="entry name" value="PKS_PP"/>
    <property type="match status" value="4"/>
</dbReference>
<dbReference type="GO" id="GO:0009239">
    <property type="term" value="P:enterobactin biosynthetic process"/>
    <property type="evidence" value="ECO:0007669"/>
    <property type="project" value="TreeGrafter"/>
</dbReference>
<dbReference type="InterPro" id="IPR013217">
    <property type="entry name" value="Methyltransf_12"/>
</dbReference>
<dbReference type="InterPro" id="IPR014031">
    <property type="entry name" value="Ketoacyl_synth_C"/>
</dbReference>
<dbReference type="PROSITE" id="PS50075">
    <property type="entry name" value="CARRIER"/>
    <property type="match status" value="4"/>
</dbReference>
<dbReference type="InterPro" id="IPR001242">
    <property type="entry name" value="Condensation_dom"/>
</dbReference>
<dbReference type="FunFam" id="3.40.50.12780:FF:000012">
    <property type="entry name" value="Non-ribosomal peptide synthetase"/>
    <property type="match status" value="1"/>
</dbReference>
<dbReference type="SUPFAM" id="SSF53901">
    <property type="entry name" value="Thiolase-like"/>
    <property type="match status" value="1"/>
</dbReference>
<dbReference type="FunFam" id="3.40.50.980:FF:000001">
    <property type="entry name" value="Non-ribosomal peptide synthetase"/>
    <property type="match status" value="1"/>
</dbReference>
<keyword evidence="10" id="KW-1185">Reference proteome</keyword>
<comment type="caution">
    <text evidence="9">The sequence shown here is derived from an EMBL/GenBank/DDBJ whole genome shotgun (WGS) entry which is preliminary data.</text>
</comment>
<dbReference type="FunFam" id="1.10.1200.10:FF:000005">
    <property type="entry name" value="Nonribosomal peptide synthetase 1"/>
    <property type="match status" value="1"/>
</dbReference>
<dbReference type="GO" id="GO:0006633">
    <property type="term" value="P:fatty acid biosynthetic process"/>
    <property type="evidence" value="ECO:0007669"/>
    <property type="project" value="InterPro"/>
</dbReference>
<dbReference type="InterPro" id="IPR010071">
    <property type="entry name" value="AA_adenyl_dom"/>
</dbReference>
<dbReference type="SUPFAM" id="SSF47336">
    <property type="entry name" value="ACP-like"/>
    <property type="match status" value="4"/>
</dbReference>
<comment type="cofactor">
    <cofactor evidence="1">
        <name>pantetheine 4'-phosphate</name>
        <dbReference type="ChEBI" id="CHEBI:47942"/>
    </cofactor>
</comment>
<dbReference type="GO" id="GO:0031177">
    <property type="term" value="F:phosphopantetheine binding"/>
    <property type="evidence" value="ECO:0007669"/>
    <property type="project" value="InterPro"/>
</dbReference>
<proteinExistence type="inferred from homology"/>
<dbReference type="InterPro" id="IPR009081">
    <property type="entry name" value="PP-bd_ACP"/>
</dbReference>
<sequence>MNHPSCDRFPLTLAQAAIWHEQRLFPDSTLYNMGGFLSIDGPLDPQRFEAALRRVVADNQALRTKLHVAEDVPQQSWPTLSEWDLLTADVADAEDPDAAARAWLEAEFAKPFALLEGPLFRFALVRLAPDRRGWLLAFHHVIADAATVSLVAEQTAAVYNAGDTAASPAVNFGEAVVRDLSYRNSAAFTKDQSYWRNQFRGVPKLLFHQAPRFARDQRIKTTHRVWTPLETDRLKGLAESTGTSMYQSFLGLVATHFFLAEGRDELALGLPVANRSGRLRRVPGLFAGVIPLWLRGDRNHSFRALVQQIAADLRRHYRHTRLPLDQIQREVGGMRDLYDLEVGFQYQNFDVAFGGGCAKIHPLNTGQGRAALAINLQEHHQGQPVTVEISYKPTLFSEQDINLLDQHLRRAVVLLGDHLDQPLHDLAALSRRDAKPTCFPVCTSFDARQTLAEAFEQRGAAQPRAVALRADDASITYQALNEAANQLARILRAEGAAPEVRIGVCLPRSPQLITALLAVLKAGACYVPLDPAYPPARLAGLAGDADLAMVIVTTETETAPPPAIKRINLDRDQAAIAAAGRDNLHCPATADQAAYMIYTSGSTGKPKGVVVSHANVGRLLAACARVVPCDEQDVWALFHAFSFDFSVWEIWGCLLSGGTLVLVPPHTALDPPAFYALLKRERVTVLNQTPSAFAMFVGGKGRLPATDLALRIIILAGEKSNPETIAAWQAETGCAGAALIDMYGITETTVHVTHHRIGGEPSNSRFSAVGQPLPDLGVYLLDRHMRPVADGYVGEIYVAGAGLARGYHRRPELTAARFVPDPFAATPGARLYRSGDLARCGWGSEGAQLEYLGRADNQLQIRGYRIEPGEIEAALQRLPGITWSLVRAEGDDETQQRLTAYVLPAAAHSLEAATVRRHLERSLPGHMVPAQIVILTALPLTPNGKLDTRLLPREAAVGLKTSRTATPLEASVLALWRAVLDQDVNDPDLPFFEVGGDSIKATRFLSRCRELFGTAPTVGAFFAEPTAAAAAAFLSQNNSQQRRSLPPLTTGDADAQTPLSFAQERLWFLDRLEPNHSFYNIPASFTLSGAVTRDQLQAALGEIVKRHDALRTAFFEKDGVPYLQLVDPVRLDLPEIDLSQHQGSEQRAVLRRLADTHHAEPFNLEQPPLLRTTLVRLNPEQSVLLCTLHHIIADGWSLGVLLCELAALTKARADKQAPPPHEGPRYVDFARWQRSWLKGRLLEDQKAYWHQYLADLVPLDLPTDKAIPSHGSHVGGKVALQFDQAQTAALTELGNQRGCTLFMTLLAGFTSLLSRFARQPDVAVAYPIANRHHAELEKMIGFFVNTQIMRTRISAETRFFDLMDQVRDDALAAYEHQDVPFEMLVKEQGKQRVGSRNPLVNVIFALQNAPIPSDNSHDFALAPFEGDRLAVRFDLECHLWFRNGALHGWLLYDQALFEAETAATLAAVFQHLLNAAVAAPQTPVTALPLMNAAAEALVLRRAAGPAPPAQAEVPIHRLFERMVAHQPRAVALAWGDRQWDYAQLNRAADGMVRALHGVGVGPGDAVGLLAERGPWVIAAMMAVLKVGAVYVPLDPNLPQQRLAHMAREADLALVMRPPTESDRHLPAKRPALAVAAADTHRVDEATPASVDSCDGAYIMFTSGSTGRPKGMRIPHRAVVRLVVACSFADLNSDDRFLQLAPVGFDAATFEIWGALLNGATLVLAEPGPVAPARIGAFIRERRVTVAWLTAGLFHQVVDQALADCTGLRYLLTGGDVVSRDHAHRAVAALPRTQIINGYGPTENTTFTCCHPVDGQAVPSLPIGVPIAGSRVYVMGSNLQLLPMGFVGELAIGGTGLAEGYLQQPALTADRFVPSPFGPPGSRLYRSGDLVRTRPDGSLAFLGRIDRQVKLRGYRIEPGEIEAVLAATPWVKQAAVVVDRDSFGEKRLTAHVVADTTATPHAGHNEPHWEDGHIDHWRLLYEDTYGKEPTADAADFDIAGWHSSYTGAPISAAAMREWVEATVARILALQPRGILEIGCGTGLLLARLAPHCAGYLAIDFSEQALARTGRLCRHRDALQHVQLRQAEADQLDGLDSDGVDTLVLNSVSQYFPSVAYLTRVLRTGIRFLGETGTLFIGDVRNFSLQRPFHAAVVTARAAQGLSVGDAQREINTRLELEHELLVDPTFFTQVVADWDGVADVVVQPKRGIHATEMNHFRYDVVVKLAADAYPRRCVNTQPWSGMEDVRALVARVAAEPEQTAALVRAVPDARLAGFAATAARLARGPAAAEADALFSDWVEQVTSGRSDSGADPNDLWALAHEGRCAVTLLLSARPGCLDVLVHRGAFDGQHAALFHGAETEGDDPVYTNHPRRDLAIRDLTALIQNDLKTRLPSYMRPASIIVHEQMPLTTNGKLDRAALIAATTAPVMRDETAPRDAFEASVAAIWCDVLGRERVGIHENFFEIGGHSLLATRVVSRVARLKRDCPLVLLFQNPTVARFCEALRDPANSDLPVIRPIPAGESGEDAPLSFAQERMWFLDRLAPNSTLYHSSGGYWLEGALDANALAKALDRILARHDSLRTCFPSRNGTPVQQVVAHQTAGLDHESVAPKDVEERALAFIRQPFDLAGGPLFRTKLFQVSANRHLLVIAMHHIVFDGWSLVNLVRELATLYAAFRAGEVPTLPPLPCQYADYARAQRDWLAGESGARQRAYWLRRLKDLPERLDLHGARRPPKTATFAGYTQTRRLSADLHQGLQRLGREQDATLFMVLQAALAVVLGRFSGRDELVIGTPVANRRHRDIEPLIGFFVNTLVMRTDLAGAPSFRDLLTRVRHDALAAYANQDVPFDALVKDLAPRRAGGASPLFQVMLALQNNGDDRLVLQGLTTQAWRPDDQLARFDLVLNAKPSDAGLELALETSADLFEEPFAAVFLDHFQRLLVAALAAPHLAINQLDIVSPDVRRRLLQAGTTQARLNAPRHLLAVMAQQAADRPDAEAVRLADQVLTYATLWQRVTRLAHVLRRDLDDAAPVVAVWADRSPQWVVAWLACLRTGATYLPINPDEPVHRREQQLAQTDCRWLLGPARCAALVASDDTNTPRGFIDWSAGADGDSAAFPEIHHQRRAYIIHTSGSTGRPKPVAVGYGGLTHLIAALTGHFSCDPGDRVLQFASAAFDASLFECLLAWSHGACLVLPEAEARFPGPGLARYLNRWRVTHVVATPSALAVLPTAAGQTLKTVIAVGERCDQTVVQRWARVPHFFNAYGPTEAHIMTSFAPCTPRATPTLGPAIPGVQVYILDEEGRHLPPYVPGELYIGGAAPAQGYLGMPAVTARRFLPDPFSNEPGARMYRSGDRCSMAPDGTLHYHGRCDNQLKIRGFRVEPGEIESALCSLAGIAEAAVVLARQATHARALVAYLVMTTDGARTNPRQGLSALLPAHMIPDTFVVCDALPRTANGKLDRAALPEVTETAAPPAPAAPVAGPQTLQQVQRLWCQCLEKEQVGLDDNFFDLGGHSILLVRLQEELEQHFAREIPILTLFRLPTVRLMSAFLDGHDPEDAVPDESPVAHVPPRNADADDIAVIAMACRFPGAANLAAYAEQIFAGTCAITRFSEEEAVAAGVAPETVRQANYVAAGGVLEDIDQFDAALFGISPGEAAGMDPQHRIFLELCRDLLDQAAYDPARYPGAVGVYAGSGLSSYMLRQSELGLHRRGQGDELQFVVGCDKDFMPSRVAYKLGLRGPAMSINTACSSSLVAVQTAFQSLRSGQCDMAIAGGCTINAMQKQGYRYQEQGILSRDGLCRPFDAAAGGTVPGNGAGVVLLKRYQDALADGDTIHAVIKGAAVNNDGAAKLGYTAPGVDGQSQVIKAALTMAGVDPATIGYVETHGTGTALGDPVEVEALTRVFQRDSNMRATCALGASRGAIGHVDTAAGVASLIKAVLVLQRGVVPPLVGFRSANPAIDFARSPFTVSARGGPWPQTTGPRRCGVSSFGIGGTNAHVVLEQAPPAADVPECRDEAPRVLRLSAATPAALDQMRLRLAEDLAAGPARRLCDIAYSLDVGRKPLPCRAAVVARDPEEAHRALALDQARATVAKNGVPPVAFLFPGNGEQYAAMAAGLYREVPRIRAELDACADFLTAHTGSDPRPLWFDPDGAQLQRAGVAQPFLFSVNLALARFWMGLGVEPVAMIGHSLGEYSAACLAGVFSREDGLRIVVERARLFETLPAGAMLAVNQSADQIAADRDLPAEVSLACINTPELCVLSGPVAAVNQVARRYAAEGVTCRPVATGYAYHSPMVQAVHEPFEQFLRTIPLQPPQRPFFANLSGDLIREEQAVSPRYWADQARYTAHFHPGMEKLLAQVGDGVLLSVGPGVALGRYATQCEAFAAPARPSILASMRHRKDPTDDLLRLRQTQAELWTAGVTLGSDTPASATPMKRVALPTYPYQRQRYWFSEPELPPLPHKAHAAAPASETSAASVAAEYGFSAPSWQRRVPPPQPAAVHGTWLLLADADGVGAAFAEHLRRLGIEPIVVLPGEHRFRKLDNHTFCADFSDTDVFAALFDALTQQGTEVDFLLHFVTCPPPDPEAVITTPPSFFAPLFLAQAVAARDDIRPERLIWVTHGMQAVTGTDQTAPIASLVLGPNAVVPRELPFLQTRCVDLEWDGTNAGFQCRMLDYLLRESVFQDDARAVAYRGRRRWIRGFEAVSPTAVETGPAPIRRGGVYLFSGGLGGIALGVALELARRFAIQPVLLARSPLPERDTWDDLLADEGGNPHLCERLRLLRELETLGPVHIEIVDVCDQEALCAALARIDQRFPDVHGLFHTAGVAGAGLIPLKTVAAARAVLAPKVLGTLLLDQLTAERDLDFTLYFSSQNAFIGEVGQVDYCAANAFLGAYADYRHHVLGRRTLCLDWGAWQWDAWSVANEAEVAHAVRLARQGTEIGFSEGADLILKALAGDEPRLVVAAGDFAAREKRHRRAHNPLTDLIALEQPATAVPTARAERPALAGAFVAPAGDLETLLADLWGEVLGFGKVGAEDGFFELGGHSLLGLKLLARLNDTFAVKLKLNHLFQAPTVRQMAELVELTLIEELEATERRQTPAG</sequence>
<dbReference type="GO" id="GO:0043041">
    <property type="term" value="P:amino acid activation for nonribosomal peptide biosynthetic process"/>
    <property type="evidence" value="ECO:0007669"/>
    <property type="project" value="TreeGrafter"/>
</dbReference>
<evidence type="ECO:0000256" key="6">
    <source>
        <dbReference type="ARBA" id="ARBA00029443"/>
    </source>
</evidence>
<dbReference type="Gene3D" id="3.30.300.30">
    <property type="match status" value="4"/>
</dbReference>
<dbReference type="Gene3D" id="3.40.50.720">
    <property type="entry name" value="NAD(P)-binding Rossmann-like Domain"/>
    <property type="match status" value="1"/>
</dbReference>
<dbReference type="InterPro" id="IPR006162">
    <property type="entry name" value="Ppantetheine_attach_site"/>
</dbReference>
<dbReference type="InterPro" id="IPR016035">
    <property type="entry name" value="Acyl_Trfase/lysoPLipase"/>
</dbReference>
<dbReference type="GO" id="GO:0005829">
    <property type="term" value="C:cytosol"/>
    <property type="evidence" value="ECO:0007669"/>
    <property type="project" value="TreeGrafter"/>
</dbReference>
<dbReference type="SUPFAM" id="SSF51735">
    <property type="entry name" value="NAD(P)-binding Rossmann-fold domains"/>
    <property type="match status" value="2"/>
</dbReference>
<dbReference type="InterPro" id="IPR014043">
    <property type="entry name" value="Acyl_transferase_dom"/>
</dbReference>
<dbReference type="Gene3D" id="3.30.559.10">
    <property type="entry name" value="Chloramphenicol acetyltransferase-like domain"/>
    <property type="match status" value="3"/>
</dbReference>
<dbReference type="PANTHER" id="PTHR45527">
    <property type="entry name" value="NONRIBOSOMAL PEPTIDE SYNTHETASE"/>
    <property type="match status" value="1"/>
</dbReference>
<keyword evidence="4" id="KW-0808">Transferase</keyword>
<evidence type="ECO:0000256" key="5">
    <source>
        <dbReference type="ARBA" id="ARBA00022737"/>
    </source>
</evidence>
<dbReference type="InterPro" id="IPR001227">
    <property type="entry name" value="Ac_transferase_dom_sf"/>
</dbReference>
<evidence type="ECO:0000256" key="4">
    <source>
        <dbReference type="ARBA" id="ARBA00022679"/>
    </source>
</evidence>
<dbReference type="SMART" id="SM00822">
    <property type="entry name" value="PKS_KR"/>
    <property type="match status" value="1"/>
</dbReference>
<dbReference type="NCBIfam" id="NF003417">
    <property type="entry name" value="PRK04813.1"/>
    <property type="match status" value="4"/>
</dbReference>
<dbReference type="SMART" id="SM00827">
    <property type="entry name" value="PKS_AT"/>
    <property type="match status" value="1"/>
</dbReference>
<dbReference type="GO" id="GO:0009403">
    <property type="term" value="P:toxin biosynthetic process"/>
    <property type="evidence" value="ECO:0007669"/>
    <property type="project" value="UniProtKB-ARBA"/>
</dbReference>
<dbReference type="Gene3D" id="3.30.70.3290">
    <property type="match status" value="1"/>
</dbReference>
<dbReference type="GO" id="GO:0009366">
    <property type="term" value="C:enterobactin synthetase complex"/>
    <property type="evidence" value="ECO:0007669"/>
    <property type="project" value="TreeGrafter"/>
</dbReference>
<dbReference type="Gene3D" id="3.40.50.12780">
    <property type="entry name" value="N-terminal domain of ligase-like"/>
    <property type="match status" value="2"/>
</dbReference>
<feature type="domain" description="Carrier" evidence="7">
    <location>
        <begin position="2432"/>
        <end position="2506"/>
    </location>
</feature>
<dbReference type="CDD" id="cd05930">
    <property type="entry name" value="A_NRPS"/>
    <property type="match status" value="1"/>
</dbReference>
<dbReference type="InterPro" id="IPR014030">
    <property type="entry name" value="Ketoacyl_synth_N"/>
</dbReference>
<organism evidence="9 10">
    <name type="scientific">Acanthopleuribacter pedis</name>
    <dbReference type="NCBI Taxonomy" id="442870"/>
    <lineage>
        <taxon>Bacteria</taxon>
        <taxon>Pseudomonadati</taxon>
        <taxon>Acidobacteriota</taxon>
        <taxon>Holophagae</taxon>
        <taxon>Acanthopleuribacterales</taxon>
        <taxon>Acanthopleuribacteraceae</taxon>
        <taxon>Acanthopleuribacter</taxon>
    </lineage>
</organism>
<dbReference type="CDD" id="cd00833">
    <property type="entry name" value="PKS"/>
    <property type="match status" value="1"/>
</dbReference>
<protein>
    <submittedName>
        <fullName evidence="9">Amino acid adenylation domain-containing protein</fullName>
    </submittedName>
</protein>
<dbReference type="CDD" id="cd19531">
    <property type="entry name" value="LCL_NRPS-like"/>
    <property type="match status" value="2"/>
</dbReference>
<dbReference type="GO" id="GO:0047527">
    <property type="term" value="F:2,3-dihydroxybenzoate-serine ligase activity"/>
    <property type="evidence" value="ECO:0007669"/>
    <property type="project" value="TreeGrafter"/>
</dbReference>
<dbReference type="InterPro" id="IPR016039">
    <property type="entry name" value="Thiolase-like"/>
</dbReference>
<dbReference type="InterPro" id="IPR023213">
    <property type="entry name" value="CAT-like_dom_sf"/>
</dbReference>
<dbReference type="EMBL" id="JAFREP010000007">
    <property type="protein sequence ID" value="MBO1318737.1"/>
    <property type="molecule type" value="Genomic_DNA"/>
</dbReference>
<dbReference type="PROSITE" id="PS00455">
    <property type="entry name" value="AMP_BINDING"/>
    <property type="match status" value="3"/>
</dbReference>
<dbReference type="InterPro" id="IPR042099">
    <property type="entry name" value="ANL_N_sf"/>
</dbReference>
<dbReference type="Gene3D" id="3.40.50.980">
    <property type="match status" value="2"/>
</dbReference>
<dbReference type="InterPro" id="IPR013968">
    <property type="entry name" value="PKS_KR"/>
</dbReference>
<dbReference type="SUPFAM" id="SSF56801">
    <property type="entry name" value="Acetyl-CoA synthetase-like"/>
    <property type="match status" value="3"/>
</dbReference>
<dbReference type="SUPFAM" id="SSF52151">
    <property type="entry name" value="FabD/lysophospholipase-like"/>
    <property type="match status" value="1"/>
</dbReference>
<dbReference type="Pfam" id="PF02801">
    <property type="entry name" value="Ketoacyl-synt_C"/>
    <property type="match status" value="1"/>
</dbReference>
<dbReference type="Pfam" id="PF00698">
    <property type="entry name" value="Acyl_transf_1"/>
    <property type="match status" value="1"/>
</dbReference>
<feature type="domain" description="Carrier" evidence="7">
    <location>
        <begin position="5002"/>
        <end position="5077"/>
    </location>
</feature>
<dbReference type="CDD" id="cd08953">
    <property type="entry name" value="KR_2_SDR_x"/>
    <property type="match status" value="1"/>
</dbReference>
<dbReference type="InterPro" id="IPR045851">
    <property type="entry name" value="AMP-bd_C_sf"/>
</dbReference>
<dbReference type="InterPro" id="IPR020806">
    <property type="entry name" value="PKS_PP-bd"/>
</dbReference>
<dbReference type="InterPro" id="IPR016036">
    <property type="entry name" value="Malonyl_transacylase_ACP-bd"/>
</dbReference>
<dbReference type="CDD" id="cd17643">
    <property type="entry name" value="A_NRPS_Cytc1-like"/>
    <property type="match status" value="1"/>
</dbReference>
<dbReference type="Pfam" id="PF00501">
    <property type="entry name" value="AMP-binding"/>
    <property type="match status" value="3"/>
</dbReference>
<dbReference type="Pfam" id="PF13193">
    <property type="entry name" value="AMP-binding_C"/>
    <property type="match status" value="2"/>
</dbReference>
<name>A0A8J7U2M1_9BACT</name>
<dbReference type="Pfam" id="PF00668">
    <property type="entry name" value="Condensation"/>
    <property type="match status" value="3"/>
</dbReference>
<comment type="similarity">
    <text evidence="6">In the C-terminal section; belongs to the NRP synthetase family.</text>
</comment>
<dbReference type="Gene3D" id="3.40.50.150">
    <property type="entry name" value="Vaccinia Virus protein VP39"/>
    <property type="match status" value="1"/>
</dbReference>
<evidence type="ECO:0000313" key="10">
    <source>
        <dbReference type="Proteomes" id="UP000664417"/>
    </source>
</evidence>
<gene>
    <name evidence="9" type="ORF">J3U88_09715</name>
</gene>